<comment type="similarity">
    <text evidence="2">Belongs to the tellurite-resistance/dicarboxylate transporter (TDT) family.</text>
</comment>
<protein>
    <submittedName>
        <fullName evidence="9">TDT family transporter</fullName>
    </submittedName>
</protein>
<keyword evidence="6 8" id="KW-1133">Transmembrane helix</keyword>
<evidence type="ECO:0000313" key="9">
    <source>
        <dbReference type="EMBL" id="MFC4335115.1"/>
    </source>
</evidence>
<accession>A0ABV8TWG5</accession>
<evidence type="ECO:0000256" key="6">
    <source>
        <dbReference type="ARBA" id="ARBA00022989"/>
    </source>
</evidence>
<feature type="transmembrane region" description="Helical" evidence="8">
    <location>
        <begin position="190"/>
        <end position="209"/>
    </location>
</feature>
<evidence type="ECO:0000256" key="1">
    <source>
        <dbReference type="ARBA" id="ARBA00004651"/>
    </source>
</evidence>
<dbReference type="InterPro" id="IPR038665">
    <property type="entry name" value="Voltage-dep_anion_channel_sf"/>
</dbReference>
<feature type="transmembrane region" description="Helical" evidence="8">
    <location>
        <begin position="299"/>
        <end position="321"/>
    </location>
</feature>
<dbReference type="Proteomes" id="UP001595823">
    <property type="component" value="Unassembled WGS sequence"/>
</dbReference>
<dbReference type="PANTHER" id="PTHR31686">
    <property type="match status" value="1"/>
</dbReference>
<evidence type="ECO:0000256" key="3">
    <source>
        <dbReference type="ARBA" id="ARBA00022448"/>
    </source>
</evidence>
<dbReference type="PANTHER" id="PTHR31686:SF1">
    <property type="entry name" value="SULFITE EFFLUX PUMP SSU1"/>
    <property type="match status" value="1"/>
</dbReference>
<dbReference type="InterPro" id="IPR051629">
    <property type="entry name" value="Sulfite_efflux_TDT"/>
</dbReference>
<dbReference type="Pfam" id="PF03595">
    <property type="entry name" value="SLAC1"/>
    <property type="match status" value="1"/>
</dbReference>
<evidence type="ECO:0000256" key="7">
    <source>
        <dbReference type="ARBA" id="ARBA00023136"/>
    </source>
</evidence>
<feature type="transmembrane region" description="Helical" evidence="8">
    <location>
        <begin position="51"/>
        <end position="70"/>
    </location>
</feature>
<proteinExistence type="inferred from homology"/>
<evidence type="ECO:0000256" key="2">
    <source>
        <dbReference type="ARBA" id="ARBA00008566"/>
    </source>
</evidence>
<comment type="caution">
    <text evidence="9">The sequence shown here is derived from an EMBL/GenBank/DDBJ whole genome shotgun (WGS) entry which is preliminary data.</text>
</comment>
<feature type="transmembrane region" description="Helical" evidence="8">
    <location>
        <begin position="21"/>
        <end position="39"/>
    </location>
</feature>
<keyword evidence="4" id="KW-1003">Cell membrane</keyword>
<reference evidence="10" key="1">
    <citation type="journal article" date="2019" name="Int. J. Syst. Evol. Microbiol.">
        <title>The Global Catalogue of Microorganisms (GCM) 10K type strain sequencing project: providing services to taxonomists for standard genome sequencing and annotation.</title>
        <authorList>
            <consortium name="The Broad Institute Genomics Platform"/>
            <consortium name="The Broad Institute Genome Sequencing Center for Infectious Disease"/>
            <person name="Wu L."/>
            <person name="Ma J."/>
        </authorList>
    </citation>
    <scope>NUCLEOTIDE SEQUENCE [LARGE SCALE GENOMIC DNA]</scope>
    <source>
        <strain evidence="10">IBRC-M 10908</strain>
    </source>
</reference>
<feature type="transmembrane region" description="Helical" evidence="8">
    <location>
        <begin position="91"/>
        <end position="114"/>
    </location>
</feature>
<dbReference type="InterPro" id="IPR004695">
    <property type="entry name" value="SLAC1/Mae1/Ssu1/TehA"/>
</dbReference>
<dbReference type="RefSeq" id="WP_380619486.1">
    <property type="nucleotide sequence ID" value="NZ_JBHSDK010000012.1"/>
</dbReference>
<keyword evidence="7 8" id="KW-0472">Membrane</keyword>
<evidence type="ECO:0000256" key="4">
    <source>
        <dbReference type="ARBA" id="ARBA00022475"/>
    </source>
</evidence>
<evidence type="ECO:0000313" key="10">
    <source>
        <dbReference type="Proteomes" id="UP001595823"/>
    </source>
</evidence>
<feature type="transmembrane region" description="Helical" evidence="8">
    <location>
        <begin position="327"/>
        <end position="349"/>
    </location>
</feature>
<sequence length="363" mass="37624">MATLAAPRSRPADLVANVGPNWFASVMGTGIIANALVSLPHLGAWTEGAGTAVWALATLWLLVVSAAFAAHFGLHREKALSHHANPVMMQFYGAPPMALMTVGYGFLLFAPPLIGSTAATAASAVLWTLGTIAGLCTTVAVPYLMFTRHDLDRDAAFAGWLMPVVPPMVSAATGAALIPHLPAGQAQQTLLVACYAMFGVSLMATLVILPQVWSRFAHHGMGAAATVPTMWIVLGPLGQSVTASGNLAEYSSGVVDSALSGALTVFSLVFGIPVLGFALTWIAVAALTTLHARRGGLPFALTWWSFTFPVGTCVTGAAYLAKATGLAAIDGLALLLYAFLLGAWATVAFRTVRGIRTRALLAG</sequence>
<evidence type="ECO:0000256" key="5">
    <source>
        <dbReference type="ARBA" id="ARBA00022692"/>
    </source>
</evidence>
<keyword evidence="10" id="KW-1185">Reference proteome</keyword>
<dbReference type="CDD" id="cd09320">
    <property type="entry name" value="TDT_like_2"/>
    <property type="match status" value="1"/>
</dbReference>
<feature type="transmembrane region" description="Helical" evidence="8">
    <location>
        <begin position="157"/>
        <end position="178"/>
    </location>
</feature>
<organism evidence="9 10">
    <name type="scientific">Salininema proteolyticum</name>
    <dbReference type="NCBI Taxonomy" id="1607685"/>
    <lineage>
        <taxon>Bacteria</taxon>
        <taxon>Bacillati</taxon>
        <taxon>Actinomycetota</taxon>
        <taxon>Actinomycetes</taxon>
        <taxon>Glycomycetales</taxon>
        <taxon>Glycomycetaceae</taxon>
        <taxon>Salininema</taxon>
    </lineage>
</organism>
<feature type="transmembrane region" description="Helical" evidence="8">
    <location>
        <begin position="258"/>
        <end position="287"/>
    </location>
</feature>
<feature type="transmembrane region" description="Helical" evidence="8">
    <location>
        <begin position="126"/>
        <end position="145"/>
    </location>
</feature>
<name>A0ABV8TWG5_9ACTN</name>
<dbReference type="Gene3D" id="1.50.10.150">
    <property type="entry name" value="Voltage-dependent anion channel"/>
    <property type="match status" value="1"/>
</dbReference>
<evidence type="ECO:0000256" key="8">
    <source>
        <dbReference type="SAM" id="Phobius"/>
    </source>
</evidence>
<gene>
    <name evidence="9" type="ORF">ACFPET_07875</name>
</gene>
<dbReference type="EMBL" id="JBHSDK010000012">
    <property type="protein sequence ID" value="MFC4335115.1"/>
    <property type="molecule type" value="Genomic_DNA"/>
</dbReference>
<keyword evidence="5 8" id="KW-0812">Transmembrane</keyword>
<comment type="subcellular location">
    <subcellularLocation>
        <location evidence="1">Cell membrane</location>
        <topology evidence="1">Multi-pass membrane protein</topology>
    </subcellularLocation>
</comment>
<keyword evidence="3" id="KW-0813">Transport</keyword>